<evidence type="ECO:0000259" key="2">
    <source>
        <dbReference type="PROSITE" id="PS51192"/>
    </source>
</evidence>
<feature type="domain" description="Helicase ATP-binding" evidence="2">
    <location>
        <begin position="26"/>
        <end position="225"/>
    </location>
</feature>
<dbReference type="PROSITE" id="PS51192">
    <property type="entry name" value="HELICASE_ATP_BIND_1"/>
    <property type="match status" value="1"/>
</dbReference>
<dbReference type="InterPro" id="IPR014001">
    <property type="entry name" value="Helicase_ATP-bd"/>
</dbReference>
<feature type="coiled-coil region" evidence="1">
    <location>
        <begin position="6"/>
        <end position="33"/>
    </location>
</feature>
<name>A0ABN8A1I5_9BACI</name>
<dbReference type="PANTHER" id="PTHR47396:SF1">
    <property type="entry name" value="ATP-DEPENDENT HELICASE IRC3-RELATED"/>
    <property type="match status" value="1"/>
</dbReference>
<dbReference type="RefSeq" id="WP_230574917.1">
    <property type="nucleotide sequence ID" value="NZ_CAKJTI010000007.1"/>
</dbReference>
<reference evidence="3 4" key="1">
    <citation type="submission" date="2021-10" db="EMBL/GenBank/DDBJ databases">
        <authorList>
            <person name="Criscuolo A."/>
        </authorList>
    </citation>
    <scope>NUCLEOTIDE SEQUENCE [LARGE SCALE GENOMIC DNA]</scope>
    <source>
        <strain evidence="4">CIP 111899</strain>
    </source>
</reference>
<evidence type="ECO:0000313" key="4">
    <source>
        <dbReference type="Proteomes" id="UP000789423"/>
    </source>
</evidence>
<accession>A0ABN8A1I5</accession>
<sequence length="844" mass="97480">MKIGLKDFQEDAVEELIKELSKAKREVKEDGLQAVVLSSPTGSGKTVITAALMESILEGSDGIPAERDAVFLWFSDQPELNEQSRKKILDCSDRFRENDIVMIGPDFDQETFDGGKLYFVNAQKLGRDKLLTTKGDHRNYTIWETIQNSSDLYKDKFYLIIDEAHRGMNRTSYDEKFSRTTVQKLVLGDPGLGINPIGMVIGISATPDRFLRLLQGTQQKVNRRIPRVIEIDPEVVRTSGLLKDKIVLFHPEEEQYSDWTLLSAATRQLVMMRREWSKYTLSQGNDEVHPAMVIQVEDRNDTSITKTNLELVIRTIEDEYGTISDEEIAHCFEEDVDISAGNKRIRKIEASKIQDQKNIKFILFKMSLTTGWDCPRAEVMMSFRKAKDYTLIAQLIGRMVRTPLARRIEAQELLNSVSLYLPHYDSEGLRNVIDHLKNDPDFVPPTSIENGNNQVILNRHKDFDHVFKVLGEIPTYPLEKSRKTSNVRRLIKLSRLLTSFHQIDSEALDNSKNLIIQTLFNEKEKLKTKDKSFATKISEADEMIINPITVEQGIWRELPGESLRVKLSEPNIAELFNRCGKRLGEGLHLDYWSTYYDRQNPNTSKLELFLTLQHKEVYEELENVCKLRLNELFETHKLAIKALSTSEQEKYNIIRGQSKIPEKIEFIAPTQILFYGDIRSSDYELYDKHLYITDKGVFPAKLNGWEKATIEAEILREDVVGWLRNFDRKTWSFSIPYEDSGKIKPMYPDFLVVRKLGDNLIVDILEPHRDDLDDNWKKAVGLAKFAGEHWNSFGRIELIRKNGTRLKRLNFNDENVRTRVAGVKSNDHLDTLFDILSTELYKQL</sequence>
<organism evidence="3 4">
    <name type="scientific">Bacillus rhizoplanae</name>
    <dbReference type="NCBI Taxonomy" id="2880966"/>
    <lineage>
        <taxon>Bacteria</taxon>
        <taxon>Bacillati</taxon>
        <taxon>Bacillota</taxon>
        <taxon>Bacilli</taxon>
        <taxon>Bacillales</taxon>
        <taxon>Bacillaceae</taxon>
        <taxon>Bacillus</taxon>
    </lineage>
</organism>
<dbReference type="InterPro" id="IPR050742">
    <property type="entry name" value="Helicase_Restrict-Modif_Enz"/>
</dbReference>
<dbReference type="Pfam" id="PF04851">
    <property type="entry name" value="ResIII"/>
    <property type="match status" value="1"/>
</dbReference>
<dbReference type="PANTHER" id="PTHR47396">
    <property type="entry name" value="TYPE I RESTRICTION ENZYME ECOKI R PROTEIN"/>
    <property type="match status" value="1"/>
</dbReference>
<dbReference type="InterPro" id="IPR027417">
    <property type="entry name" value="P-loop_NTPase"/>
</dbReference>
<dbReference type="Proteomes" id="UP000789423">
    <property type="component" value="Unassembled WGS sequence"/>
</dbReference>
<evidence type="ECO:0000313" key="3">
    <source>
        <dbReference type="EMBL" id="CAG9612801.1"/>
    </source>
</evidence>
<evidence type="ECO:0000256" key="1">
    <source>
        <dbReference type="SAM" id="Coils"/>
    </source>
</evidence>
<proteinExistence type="predicted"/>
<dbReference type="SUPFAM" id="SSF52540">
    <property type="entry name" value="P-loop containing nucleoside triphosphate hydrolases"/>
    <property type="match status" value="2"/>
</dbReference>
<gene>
    <name evidence="3" type="ORF">BACCIP111899_01979</name>
</gene>
<keyword evidence="4" id="KW-1185">Reference proteome</keyword>
<dbReference type="InterPro" id="IPR006935">
    <property type="entry name" value="Helicase/UvrB_N"/>
</dbReference>
<comment type="caution">
    <text evidence="3">The sequence shown here is derived from an EMBL/GenBank/DDBJ whole genome shotgun (WGS) entry which is preliminary data.</text>
</comment>
<protein>
    <recommendedName>
        <fullName evidence="2">Helicase ATP-binding domain-containing protein</fullName>
    </recommendedName>
</protein>
<dbReference type="SMART" id="SM00487">
    <property type="entry name" value="DEXDc"/>
    <property type="match status" value="1"/>
</dbReference>
<dbReference type="Gene3D" id="3.40.50.300">
    <property type="entry name" value="P-loop containing nucleotide triphosphate hydrolases"/>
    <property type="match status" value="2"/>
</dbReference>
<keyword evidence="1" id="KW-0175">Coiled coil</keyword>
<dbReference type="EMBL" id="CAKJTI010000007">
    <property type="protein sequence ID" value="CAG9612801.1"/>
    <property type="molecule type" value="Genomic_DNA"/>
</dbReference>